<dbReference type="AlphaFoldDB" id="A0A328ARS1"/>
<evidence type="ECO:0000259" key="2">
    <source>
        <dbReference type="PROSITE" id="PS50213"/>
    </source>
</evidence>
<protein>
    <submittedName>
        <fullName evidence="3">Fasciclin domain-containing protein</fullName>
    </submittedName>
</protein>
<accession>A0A328ARS1</accession>
<organism evidence="3 4">
    <name type="scientific">Phenylobacterium soli</name>
    <dbReference type="NCBI Taxonomy" id="2170551"/>
    <lineage>
        <taxon>Bacteria</taxon>
        <taxon>Pseudomonadati</taxon>
        <taxon>Pseudomonadota</taxon>
        <taxon>Alphaproteobacteria</taxon>
        <taxon>Caulobacterales</taxon>
        <taxon>Caulobacteraceae</taxon>
        <taxon>Phenylobacterium</taxon>
    </lineage>
</organism>
<evidence type="ECO:0000256" key="1">
    <source>
        <dbReference type="SAM" id="MobiDB-lite"/>
    </source>
</evidence>
<proteinExistence type="predicted"/>
<dbReference type="InterPro" id="IPR036378">
    <property type="entry name" value="FAS1_dom_sf"/>
</dbReference>
<dbReference type="SUPFAM" id="SSF82153">
    <property type="entry name" value="FAS1 domain"/>
    <property type="match status" value="1"/>
</dbReference>
<keyword evidence="4" id="KW-1185">Reference proteome</keyword>
<feature type="compositionally biased region" description="Basic residues" evidence="1">
    <location>
        <begin position="161"/>
        <end position="174"/>
    </location>
</feature>
<dbReference type="SMART" id="SM00554">
    <property type="entry name" value="FAS1"/>
    <property type="match status" value="1"/>
</dbReference>
<dbReference type="InterPro" id="IPR000782">
    <property type="entry name" value="FAS1_domain"/>
</dbReference>
<dbReference type="PANTHER" id="PTHR10900:SF77">
    <property type="entry name" value="FI19380P1"/>
    <property type="match status" value="1"/>
</dbReference>
<feature type="region of interest" description="Disordered" evidence="1">
    <location>
        <begin position="143"/>
        <end position="174"/>
    </location>
</feature>
<feature type="domain" description="FAS1" evidence="2">
    <location>
        <begin position="4"/>
        <end position="133"/>
    </location>
</feature>
<dbReference type="Pfam" id="PF02469">
    <property type="entry name" value="Fasciclin"/>
    <property type="match status" value="1"/>
</dbReference>
<dbReference type="PANTHER" id="PTHR10900">
    <property type="entry name" value="PERIOSTIN-RELATED"/>
    <property type="match status" value="1"/>
</dbReference>
<comment type="caution">
    <text evidence="3">The sequence shown here is derived from an EMBL/GenBank/DDBJ whole genome shotgun (WGS) entry which is preliminary data.</text>
</comment>
<dbReference type="GO" id="GO:0005615">
    <property type="term" value="C:extracellular space"/>
    <property type="evidence" value="ECO:0007669"/>
    <property type="project" value="TreeGrafter"/>
</dbReference>
<dbReference type="Gene3D" id="2.30.180.10">
    <property type="entry name" value="FAS1 domain"/>
    <property type="match status" value="1"/>
</dbReference>
<dbReference type="EMBL" id="QFYQ01000001">
    <property type="protein sequence ID" value="RAK55638.1"/>
    <property type="molecule type" value="Genomic_DNA"/>
</dbReference>
<name>A0A328ARS1_9CAUL</name>
<gene>
    <name evidence="3" type="ORF">DJ017_14535</name>
</gene>
<sequence>MTPAGDIVQTLAASGQFKTFIKGLDATNLTAVLKQQPHLTVLAPTDAAFAAYGDTAKLLADLPALQKLLLHHVINAEVDTAKLKGAHGPVATGAGDKVVLDGVGATFKADQANILQADVKASNGLIDVVDQVLKAGSVPETIADAAPPAEEKPAAEPAKPAAKKAPAKGTKRGH</sequence>
<dbReference type="InterPro" id="IPR050904">
    <property type="entry name" value="Adhesion/Biosynth-related"/>
</dbReference>
<dbReference type="Proteomes" id="UP000249254">
    <property type="component" value="Unassembled WGS sequence"/>
</dbReference>
<evidence type="ECO:0000313" key="3">
    <source>
        <dbReference type="EMBL" id="RAK55638.1"/>
    </source>
</evidence>
<reference evidence="4" key="1">
    <citation type="submission" date="2018-05" db="EMBL/GenBank/DDBJ databases">
        <authorList>
            <person name="Li X."/>
        </authorList>
    </citation>
    <scope>NUCLEOTIDE SEQUENCE [LARGE SCALE GENOMIC DNA]</scope>
    <source>
        <strain evidence="4">LX32</strain>
    </source>
</reference>
<evidence type="ECO:0000313" key="4">
    <source>
        <dbReference type="Proteomes" id="UP000249254"/>
    </source>
</evidence>
<dbReference type="PROSITE" id="PS50213">
    <property type="entry name" value="FAS1"/>
    <property type="match status" value="1"/>
</dbReference>